<proteinExistence type="predicted"/>
<feature type="region of interest" description="Disordered" evidence="1">
    <location>
        <begin position="110"/>
        <end position="136"/>
    </location>
</feature>
<dbReference type="OrthoDB" id="166978at2"/>
<organism evidence="3 4">
    <name type="scientific">Mycobacterium shimoidei</name>
    <dbReference type="NCBI Taxonomy" id="29313"/>
    <lineage>
        <taxon>Bacteria</taxon>
        <taxon>Bacillati</taxon>
        <taxon>Actinomycetota</taxon>
        <taxon>Actinomycetes</taxon>
        <taxon>Mycobacteriales</taxon>
        <taxon>Mycobacteriaceae</taxon>
        <taxon>Mycobacterium</taxon>
    </lineage>
</organism>
<evidence type="ECO:0000313" key="3">
    <source>
        <dbReference type="EMBL" id="SRX95116.1"/>
    </source>
</evidence>
<gene>
    <name evidence="3" type="ORF">MSP7336_03380</name>
</gene>
<sequence length="153" mass="15757">MSKRLPLAAATLATLLAGWNLAAASADPPAPPGPPPGPPPTPAAQPKTVIDHDGNFVVGTDIVPGVYSSAGPAGTGACYWKRIGGGDDNPIIDNAMTKKPQVVQIEPTDKAFKTDGCQPWQKTDSATPDPGRPPAEAKTQLDILNALLNPHGR</sequence>
<keyword evidence="2" id="KW-0732">Signal</keyword>
<feature type="compositionally biased region" description="Pro residues" evidence="1">
    <location>
        <begin position="28"/>
        <end position="43"/>
    </location>
</feature>
<evidence type="ECO:0000256" key="2">
    <source>
        <dbReference type="SAM" id="SignalP"/>
    </source>
</evidence>
<dbReference type="STRING" id="29313.BHQ16_12475"/>
<evidence type="ECO:0000313" key="4">
    <source>
        <dbReference type="Proteomes" id="UP000252015"/>
    </source>
</evidence>
<accession>A0A1E3TFA4</accession>
<dbReference type="EMBL" id="UEGW01000001">
    <property type="protein sequence ID" value="SRX95116.1"/>
    <property type="molecule type" value="Genomic_DNA"/>
</dbReference>
<dbReference type="RefSeq" id="WP_069396365.1">
    <property type="nucleotide sequence ID" value="NZ_JACKUN010000024.1"/>
</dbReference>
<feature type="signal peptide" evidence="2">
    <location>
        <begin position="1"/>
        <end position="22"/>
    </location>
</feature>
<dbReference type="Proteomes" id="UP000252015">
    <property type="component" value="Unassembled WGS sequence"/>
</dbReference>
<protein>
    <recommendedName>
        <fullName evidence="5">Lipoprotein</fullName>
    </recommendedName>
</protein>
<keyword evidence="4" id="KW-1185">Reference proteome</keyword>
<dbReference type="AlphaFoldDB" id="A0A1E3TFA4"/>
<reference evidence="3 4" key="1">
    <citation type="submission" date="2018-05" db="EMBL/GenBank/DDBJ databases">
        <authorList>
            <consortium name="IHU Genomes"/>
        </authorList>
    </citation>
    <scope>NUCLEOTIDE SEQUENCE [LARGE SCALE GENOMIC DNA]</scope>
    <source>
        <strain evidence="3 4">P7336</strain>
    </source>
</reference>
<feature type="chain" id="PRO_5038707539" description="Lipoprotein" evidence="2">
    <location>
        <begin position="23"/>
        <end position="153"/>
    </location>
</feature>
<feature type="region of interest" description="Disordered" evidence="1">
    <location>
        <begin position="24"/>
        <end position="49"/>
    </location>
</feature>
<evidence type="ECO:0000256" key="1">
    <source>
        <dbReference type="SAM" id="MobiDB-lite"/>
    </source>
</evidence>
<evidence type="ECO:0008006" key="5">
    <source>
        <dbReference type="Google" id="ProtNLM"/>
    </source>
</evidence>
<name>A0A1E3TFA4_MYCSH</name>